<proteinExistence type="predicted"/>
<organism evidence="3 4">
    <name type="scientific">Halobacillus faecis</name>
    <dbReference type="NCBI Taxonomy" id="360184"/>
    <lineage>
        <taxon>Bacteria</taxon>
        <taxon>Bacillati</taxon>
        <taxon>Bacillota</taxon>
        <taxon>Bacilli</taxon>
        <taxon>Bacillales</taxon>
        <taxon>Bacillaceae</taxon>
        <taxon>Halobacillus</taxon>
    </lineage>
</organism>
<dbReference type="PANTHER" id="PTHR33258">
    <property type="entry name" value="TRANSPOSASE INSL FOR INSERTION SEQUENCE ELEMENT IS186A-RELATED"/>
    <property type="match status" value="1"/>
</dbReference>
<gene>
    <name evidence="3" type="ORF">HFA01_28720</name>
</gene>
<evidence type="ECO:0000313" key="3">
    <source>
        <dbReference type="EMBL" id="GEN54610.1"/>
    </source>
</evidence>
<sequence length="119" mass="14300">MRDVPPEIIAHVYKLRWQIELFFRWIKQNLEIDHLFGRSENAVYGQVFGTLIAYVLLRWLYNDTETKWRLFASPNFLAFTRKFVYQTLPVEVRSEIQWFFLQGIGLSSKEEINKLVNNV</sequence>
<dbReference type="EMBL" id="BJYD01000026">
    <property type="protein sequence ID" value="GEN54610.1"/>
    <property type="molecule type" value="Genomic_DNA"/>
</dbReference>
<dbReference type="PANTHER" id="PTHR33258:SF1">
    <property type="entry name" value="TRANSPOSASE INSL FOR INSERTION SEQUENCE ELEMENT IS186A-RELATED"/>
    <property type="match status" value="1"/>
</dbReference>
<dbReference type="GO" id="GO:0006313">
    <property type="term" value="P:DNA transposition"/>
    <property type="evidence" value="ECO:0007669"/>
    <property type="project" value="InterPro"/>
</dbReference>
<dbReference type="GO" id="GO:0003677">
    <property type="term" value="F:DNA binding"/>
    <property type="evidence" value="ECO:0007669"/>
    <property type="project" value="InterPro"/>
</dbReference>
<dbReference type="Pfam" id="PF01609">
    <property type="entry name" value="DDE_Tnp_1"/>
    <property type="match status" value="1"/>
</dbReference>
<dbReference type="InterPro" id="IPR012337">
    <property type="entry name" value="RNaseH-like_sf"/>
</dbReference>
<dbReference type="AlphaFoldDB" id="A0A511WTX7"/>
<feature type="transmembrane region" description="Helical" evidence="1">
    <location>
        <begin position="43"/>
        <end position="61"/>
    </location>
</feature>
<keyword evidence="4" id="KW-1185">Reference proteome</keyword>
<protein>
    <recommendedName>
        <fullName evidence="2">Transposase IS4-like domain-containing protein</fullName>
    </recommendedName>
</protein>
<dbReference type="SUPFAM" id="SSF53098">
    <property type="entry name" value="Ribonuclease H-like"/>
    <property type="match status" value="1"/>
</dbReference>
<keyword evidence="1" id="KW-1133">Transmembrane helix</keyword>
<evidence type="ECO:0000256" key="1">
    <source>
        <dbReference type="SAM" id="Phobius"/>
    </source>
</evidence>
<dbReference type="Proteomes" id="UP000321886">
    <property type="component" value="Unassembled WGS sequence"/>
</dbReference>
<dbReference type="InterPro" id="IPR002559">
    <property type="entry name" value="Transposase_11"/>
</dbReference>
<dbReference type="GO" id="GO:0004803">
    <property type="term" value="F:transposase activity"/>
    <property type="evidence" value="ECO:0007669"/>
    <property type="project" value="InterPro"/>
</dbReference>
<feature type="domain" description="Transposase IS4-like" evidence="2">
    <location>
        <begin position="3"/>
        <end position="56"/>
    </location>
</feature>
<keyword evidence="1" id="KW-0472">Membrane</keyword>
<comment type="caution">
    <text evidence="3">The sequence shown here is derived from an EMBL/GenBank/DDBJ whole genome shotgun (WGS) entry which is preliminary data.</text>
</comment>
<accession>A0A511WTX7</accession>
<name>A0A511WTX7_9BACI</name>
<evidence type="ECO:0000313" key="4">
    <source>
        <dbReference type="Proteomes" id="UP000321886"/>
    </source>
</evidence>
<keyword evidence="1" id="KW-0812">Transmembrane</keyword>
<evidence type="ECO:0000259" key="2">
    <source>
        <dbReference type="Pfam" id="PF01609"/>
    </source>
</evidence>
<reference evidence="3 4" key="1">
    <citation type="submission" date="2019-07" db="EMBL/GenBank/DDBJ databases">
        <title>Whole genome shotgun sequence of Halobacillus faecis NBRC 103569.</title>
        <authorList>
            <person name="Hosoyama A."/>
            <person name="Uohara A."/>
            <person name="Ohji S."/>
            <person name="Ichikawa N."/>
        </authorList>
    </citation>
    <scope>NUCLEOTIDE SEQUENCE [LARGE SCALE GENOMIC DNA]</scope>
    <source>
        <strain evidence="3 4">NBRC 103569</strain>
    </source>
</reference>